<evidence type="ECO:0000256" key="2">
    <source>
        <dbReference type="ARBA" id="ARBA00022692"/>
    </source>
</evidence>
<feature type="transmembrane region" description="Helical" evidence="5">
    <location>
        <begin position="422"/>
        <end position="444"/>
    </location>
</feature>
<dbReference type="eggNOG" id="ENOG502S731">
    <property type="taxonomic scope" value="Eukaryota"/>
</dbReference>
<feature type="transmembrane region" description="Helical" evidence="5">
    <location>
        <begin position="151"/>
        <end position="172"/>
    </location>
</feature>
<dbReference type="InterPro" id="IPR036259">
    <property type="entry name" value="MFS_trans_sf"/>
</dbReference>
<dbReference type="InterPro" id="IPR020846">
    <property type="entry name" value="MFS_dom"/>
</dbReference>
<dbReference type="PANTHER" id="PTHR23507">
    <property type="entry name" value="ZGC:174356"/>
    <property type="match status" value="1"/>
</dbReference>
<feature type="transmembrane region" description="Helical" evidence="5">
    <location>
        <begin position="485"/>
        <end position="506"/>
    </location>
</feature>
<dbReference type="SUPFAM" id="SSF103473">
    <property type="entry name" value="MFS general substrate transporter"/>
    <property type="match status" value="1"/>
</dbReference>
<evidence type="ECO:0000259" key="6">
    <source>
        <dbReference type="PROSITE" id="PS50850"/>
    </source>
</evidence>
<feature type="transmembrane region" description="Helical" evidence="5">
    <location>
        <begin position="366"/>
        <end position="388"/>
    </location>
</feature>
<feature type="transmembrane region" description="Helical" evidence="5">
    <location>
        <begin position="512"/>
        <end position="531"/>
    </location>
</feature>
<feature type="transmembrane region" description="Helical" evidence="5">
    <location>
        <begin position="120"/>
        <end position="139"/>
    </location>
</feature>
<feature type="transmembrane region" description="Helical" evidence="5">
    <location>
        <begin position="329"/>
        <end position="354"/>
    </location>
</feature>
<dbReference type="GO" id="GO:0016020">
    <property type="term" value="C:membrane"/>
    <property type="evidence" value="ECO:0007669"/>
    <property type="project" value="UniProtKB-SubCell"/>
</dbReference>
<feature type="transmembrane region" description="Helical" evidence="5">
    <location>
        <begin position="248"/>
        <end position="267"/>
    </location>
</feature>
<proteinExistence type="predicted"/>
<evidence type="ECO:0000256" key="5">
    <source>
        <dbReference type="SAM" id="Phobius"/>
    </source>
</evidence>
<gene>
    <name evidence="7" type="ORF">FOMPIDRAFT_1045163</name>
</gene>
<dbReference type="EMBL" id="KE504124">
    <property type="protein sequence ID" value="EPT05091.1"/>
    <property type="molecule type" value="Genomic_DNA"/>
</dbReference>
<accession>S8FVE1</accession>
<feature type="transmembrane region" description="Helical" evidence="5">
    <location>
        <begin position="178"/>
        <end position="199"/>
    </location>
</feature>
<dbReference type="OrthoDB" id="3026777at2759"/>
<dbReference type="HOGENOM" id="CLU_036629_0_0_1"/>
<evidence type="ECO:0000313" key="8">
    <source>
        <dbReference type="Proteomes" id="UP000015241"/>
    </source>
</evidence>
<reference evidence="7 8" key="1">
    <citation type="journal article" date="2012" name="Science">
        <title>The Paleozoic origin of enzymatic lignin decomposition reconstructed from 31 fungal genomes.</title>
        <authorList>
            <person name="Floudas D."/>
            <person name="Binder M."/>
            <person name="Riley R."/>
            <person name="Barry K."/>
            <person name="Blanchette R.A."/>
            <person name="Henrissat B."/>
            <person name="Martinez A.T."/>
            <person name="Otillar R."/>
            <person name="Spatafora J.W."/>
            <person name="Yadav J.S."/>
            <person name="Aerts A."/>
            <person name="Benoit I."/>
            <person name="Boyd A."/>
            <person name="Carlson A."/>
            <person name="Copeland A."/>
            <person name="Coutinho P.M."/>
            <person name="de Vries R.P."/>
            <person name="Ferreira P."/>
            <person name="Findley K."/>
            <person name="Foster B."/>
            <person name="Gaskell J."/>
            <person name="Glotzer D."/>
            <person name="Gorecki P."/>
            <person name="Heitman J."/>
            <person name="Hesse C."/>
            <person name="Hori C."/>
            <person name="Igarashi K."/>
            <person name="Jurgens J.A."/>
            <person name="Kallen N."/>
            <person name="Kersten P."/>
            <person name="Kohler A."/>
            <person name="Kuees U."/>
            <person name="Kumar T.K.A."/>
            <person name="Kuo A."/>
            <person name="LaButti K."/>
            <person name="Larrondo L.F."/>
            <person name="Lindquist E."/>
            <person name="Ling A."/>
            <person name="Lombard V."/>
            <person name="Lucas S."/>
            <person name="Lundell T."/>
            <person name="Martin R."/>
            <person name="McLaughlin D.J."/>
            <person name="Morgenstern I."/>
            <person name="Morin E."/>
            <person name="Murat C."/>
            <person name="Nagy L.G."/>
            <person name="Nolan M."/>
            <person name="Ohm R.A."/>
            <person name="Patyshakuliyeva A."/>
            <person name="Rokas A."/>
            <person name="Ruiz-Duenas F.J."/>
            <person name="Sabat G."/>
            <person name="Salamov A."/>
            <person name="Samejima M."/>
            <person name="Schmutz J."/>
            <person name="Slot J.C."/>
            <person name="St John F."/>
            <person name="Stenlid J."/>
            <person name="Sun H."/>
            <person name="Sun S."/>
            <person name="Syed K."/>
            <person name="Tsang A."/>
            <person name="Wiebenga A."/>
            <person name="Young D."/>
            <person name="Pisabarro A."/>
            <person name="Eastwood D.C."/>
            <person name="Martin F."/>
            <person name="Cullen D."/>
            <person name="Grigoriev I.V."/>
            <person name="Hibbett D.S."/>
        </authorList>
    </citation>
    <scope>NUCLEOTIDE SEQUENCE</scope>
    <source>
        <strain evidence="8">FP-58527</strain>
    </source>
</reference>
<keyword evidence="4 5" id="KW-0472">Membrane</keyword>
<feature type="domain" description="Major facilitator superfamily (MFS) profile" evidence="6">
    <location>
        <begin position="61"/>
        <end position="536"/>
    </location>
</feature>
<dbReference type="PROSITE" id="PS50850">
    <property type="entry name" value="MFS"/>
    <property type="match status" value="1"/>
</dbReference>
<evidence type="ECO:0000313" key="7">
    <source>
        <dbReference type="EMBL" id="EPT05091.1"/>
    </source>
</evidence>
<dbReference type="Proteomes" id="UP000015241">
    <property type="component" value="Unassembled WGS sequence"/>
</dbReference>
<dbReference type="Gene3D" id="1.20.1250.20">
    <property type="entry name" value="MFS general substrate transporter like domains"/>
    <property type="match status" value="2"/>
</dbReference>
<keyword evidence="8" id="KW-1185">Reference proteome</keyword>
<feature type="transmembrane region" description="Helical" evidence="5">
    <location>
        <begin position="220"/>
        <end position="242"/>
    </location>
</feature>
<keyword evidence="3 5" id="KW-1133">Transmembrane helix</keyword>
<evidence type="ECO:0000256" key="3">
    <source>
        <dbReference type="ARBA" id="ARBA00022989"/>
    </source>
</evidence>
<dbReference type="GO" id="GO:0022857">
    <property type="term" value="F:transmembrane transporter activity"/>
    <property type="evidence" value="ECO:0007669"/>
    <property type="project" value="InterPro"/>
</dbReference>
<evidence type="ECO:0000256" key="1">
    <source>
        <dbReference type="ARBA" id="ARBA00004141"/>
    </source>
</evidence>
<organism evidence="7 8">
    <name type="scientific">Fomitopsis schrenkii</name>
    <name type="common">Brown rot fungus</name>
    <dbReference type="NCBI Taxonomy" id="2126942"/>
    <lineage>
        <taxon>Eukaryota</taxon>
        <taxon>Fungi</taxon>
        <taxon>Dikarya</taxon>
        <taxon>Basidiomycota</taxon>
        <taxon>Agaricomycotina</taxon>
        <taxon>Agaricomycetes</taxon>
        <taxon>Polyporales</taxon>
        <taxon>Fomitopsis</taxon>
    </lineage>
</organism>
<dbReference type="InParanoid" id="S8FVE1"/>
<keyword evidence="2 5" id="KW-0812">Transmembrane</keyword>
<protein>
    <recommendedName>
        <fullName evidence="6">Major facilitator superfamily (MFS) profile domain-containing protein</fullName>
    </recommendedName>
</protein>
<dbReference type="Pfam" id="PF07690">
    <property type="entry name" value="MFS_1"/>
    <property type="match status" value="2"/>
</dbReference>
<evidence type="ECO:0000256" key="4">
    <source>
        <dbReference type="ARBA" id="ARBA00023136"/>
    </source>
</evidence>
<dbReference type="AlphaFoldDB" id="S8FVE1"/>
<sequence>MSTPAQRTKDVAADAIATTPVQEVDPSEATPLLRNSSVTSAGAPRWRPRLRLSPVALITPVAVLFTLATYLPTTTVFDIFRKVVCRYWYLSNDPEKIPADGSLPSALCSIPAVDQRYSTVQSATAVVEGIASLVAYGLMSSIANNYGRRPALLTAITFSICADVFILSTAILPDALVGFALLLWLLCQAMAVVHVFGFVMNTYIVDLVPAEHRTVALSRISGFSTVGTAISLSLGGAITTHFQDAGPVYIIALILQTVNFLYICILIPETLQKGQQEDDTPQDESAAGRDHVLVRVLRNCRDGIFSAFLPLKTLRPTRNPLTGKLNRRLLYCGLNVFIVGVGDGYVWPALIVYLTTQYDYTPQESGYVLTAVTVTTIVVLTFVIPLLVRRFLRPLYIKTTHLSTVSDSDSVSEVADEMDVHMVIGSLLVQVIALLLVTIATSRITQLGCIILYGFSAGRGPVLRSLVVSTVPAEQHSQALAATEMCMGFGMLLSPVILGSIMSATISTVPQAVFYVVSGIIGVSSLILLFVKDSDRYQHVHEE</sequence>
<feature type="transmembrane region" description="Helical" evidence="5">
    <location>
        <begin position="52"/>
        <end position="71"/>
    </location>
</feature>
<dbReference type="InterPro" id="IPR011701">
    <property type="entry name" value="MFS"/>
</dbReference>
<comment type="subcellular location">
    <subcellularLocation>
        <location evidence="1">Membrane</location>
        <topology evidence="1">Multi-pass membrane protein</topology>
    </subcellularLocation>
</comment>
<name>S8FVE1_FOMSC</name>
<dbReference type="PANTHER" id="PTHR23507:SF1">
    <property type="entry name" value="FI18259P1-RELATED"/>
    <property type="match status" value="1"/>
</dbReference>